<gene>
    <name evidence="1" type="ORF">ESP62_004515</name>
</gene>
<dbReference type="PROSITE" id="PS01229">
    <property type="entry name" value="COF_2"/>
    <property type="match status" value="1"/>
</dbReference>
<dbReference type="GO" id="GO:0016791">
    <property type="term" value="F:phosphatase activity"/>
    <property type="evidence" value="ECO:0007669"/>
    <property type="project" value="TreeGrafter"/>
</dbReference>
<dbReference type="GO" id="GO:0000287">
    <property type="term" value="F:magnesium ion binding"/>
    <property type="evidence" value="ECO:0007669"/>
    <property type="project" value="TreeGrafter"/>
</dbReference>
<dbReference type="InterPro" id="IPR006379">
    <property type="entry name" value="HAD-SF_hydro_IIB"/>
</dbReference>
<comment type="caution">
    <text evidence="1">The sequence shown here is derived from an EMBL/GenBank/DDBJ whole genome shotgun (WGS) entry which is preliminary data.</text>
</comment>
<dbReference type="PANTHER" id="PTHR10000">
    <property type="entry name" value="PHOSPHOSERINE PHOSPHATASE"/>
    <property type="match status" value="1"/>
</dbReference>
<dbReference type="Proteomes" id="UP001515100">
    <property type="component" value="Unassembled WGS sequence"/>
</dbReference>
<dbReference type="Pfam" id="PF08282">
    <property type="entry name" value="Hydrolase_3"/>
    <property type="match status" value="1"/>
</dbReference>
<evidence type="ECO:0000313" key="1">
    <source>
        <dbReference type="EMBL" id="KAA1380448.1"/>
    </source>
</evidence>
<reference evidence="1" key="1">
    <citation type="submission" date="2019-09" db="EMBL/GenBank/DDBJ databases">
        <authorList>
            <person name="Li J."/>
        </authorList>
    </citation>
    <scope>NUCLEOTIDE SEQUENCE [LARGE SCALE GENOMIC DNA]</scope>
    <source>
        <strain evidence="1">NRBC 14897</strain>
    </source>
</reference>
<dbReference type="Gene3D" id="3.30.1240.10">
    <property type="match status" value="1"/>
</dbReference>
<organism evidence="1 2">
    <name type="scientific">Aeromicrobium fastidiosum</name>
    <dbReference type="NCBI Taxonomy" id="52699"/>
    <lineage>
        <taxon>Bacteria</taxon>
        <taxon>Bacillati</taxon>
        <taxon>Actinomycetota</taxon>
        <taxon>Actinomycetes</taxon>
        <taxon>Propionibacteriales</taxon>
        <taxon>Nocardioidaceae</taxon>
        <taxon>Aeromicrobium</taxon>
    </lineage>
</organism>
<dbReference type="PROSITE" id="PS01228">
    <property type="entry name" value="COF_1"/>
    <property type="match status" value="1"/>
</dbReference>
<keyword evidence="2" id="KW-1185">Reference proteome</keyword>
<dbReference type="Gene3D" id="3.40.50.1000">
    <property type="entry name" value="HAD superfamily/HAD-like"/>
    <property type="match status" value="1"/>
</dbReference>
<dbReference type="RefSeq" id="WP_129180921.1">
    <property type="nucleotide sequence ID" value="NZ_JAGIOG010000001.1"/>
</dbReference>
<accession>A0A641AUA9</accession>
<dbReference type="EMBL" id="SDPP02000001">
    <property type="protein sequence ID" value="KAA1380448.1"/>
    <property type="molecule type" value="Genomic_DNA"/>
</dbReference>
<evidence type="ECO:0000313" key="2">
    <source>
        <dbReference type="Proteomes" id="UP001515100"/>
    </source>
</evidence>
<dbReference type="OrthoDB" id="3180855at2"/>
<dbReference type="NCBIfam" id="TIGR01484">
    <property type="entry name" value="HAD-SF-IIB"/>
    <property type="match status" value="1"/>
</dbReference>
<dbReference type="SFLD" id="SFLDG01140">
    <property type="entry name" value="C2.B:_Phosphomannomutase_and_P"/>
    <property type="match status" value="1"/>
</dbReference>
<dbReference type="SUPFAM" id="SSF56784">
    <property type="entry name" value="HAD-like"/>
    <property type="match status" value="1"/>
</dbReference>
<dbReference type="InterPro" id="IPR023214">
    <property type="entry name" value="HAD_sf"/>
</dbReference>
<protein>
    <submittedName>
        <fullName evidence="1">HAD family phosphatase</fullName>
    </submittedName>
</protein>
<dbReference type="InterPro" id="IPR036412">
    <property type="entry name" value="HAD-like_sf"/>
</dbReference>
<dbReference type="SFLD" id="SFLDS00003">
    <property type="entry name" value="Haloacid_Dehalogenase"/>
    <property type="match status" value="1"/>
</dbReference>
<proteinExistence type="predicted"/>
<dbReference type="AlphaFoldDB" id="A0A641AUA9"/>
<name>A0A641AUA9_9ACTN</name>
<dbReference type="PANTHER" id="PTHR10000:SF8">
    <property type="entry name" value="HAD SUPERFAMILY HYDROLASE-LIKE, TYPE 3"/>
    <property type="match status" value="1"/>
</dbReference>
<sequence length="265" mass="28110">MTWRPKLVALDVDGTIVNGDNELSDVVRDAVNAIRDAGIETVISTGRAIPGVMDTVGKLGFTDGLAVASNGAVVFRYSDDAADPVDIIHSVTFDAAAAVRRVLEEVPDAIVAVEKVGEGFRVNRPFPETEFADQWVIDDVEKLIAEPVTRVVIRSTDHTPAEFTAIVHDLGLTGTNYFIGYSAWLDLAPEGVSKASGLDVVCERLGIAPTDVLAVGDGNNDLEMLQWAGRGVAMGQSPESLRDVADAVTGSIDEDGLAAELSKYV</sequence>
<dbReference type="GO" id="GO:0005829">
    <property type="term" value="C:cytosol"/>
    <property type="evidence" value="ECO:0007669"/>
    <property type="project" value="TreeGrafter"/>
</dbReference>